<comment type="caution">
    <text evidence="1">The sequence shown here is derived from an EMBL/GenBank/DDBJ whole genome shotgun (WGS) entry which is preliminary data.</text>
</comment>
<gene>
    <name evidence="1" type="ORF">LMG18096_00446</name>
</gene>
<reference evidence="1 2" key="1">
    <citation type="submission" date="2023-07" db="EMBL/GenBank/DDBJ databases">
        <authorList>
            <person name="Peeters C."/>
        </authorList>
    </citation>
    <scope>NUCLEOTIDE SEQUENCE [LARGE SCALE GENOMIC DNA]</scope>
    <source>
        <strain evidence="1 2">LMG 18096</strain>
    </source>
</reference>
<keyword evidence="2" id="KW-1185">Reference proteome</keyword>
<accession>A0ABC8QD56</accession>
<organism evidence="1 2">
    <name type="scientific">Ralstonia holmesii</name>
    <dbReference type="NCBI Taxonomy" id="3058602"/>
    <lineage>
        <taxon>Bacteria</taxon>
        <taxon>Pseudomonadati</taxon>
        <taxon>Pseudomonadota</taxon>
        <taxon>Betaproteobacteria</taxon>
        <taxon>Burkholderiales</taxon>
        <taxon>Burkholderiaceae</taxon>
        <taxon>Ralstonia</taxon>
    </lineage>
</organism>
<dbReference type="AlphaFoldDB" id="A0ABC8QD56"/>
<evidence type="ECO:0000313" key="1">
    <source>
        <dbReference type="EMBL" id="CAJ0775666.1"/>
    </source>
</evidence>
<name>A0ABC8QD56_9RALS</name>
<protein>
    <submittedName>
        <fullName evidence="1">Uncharacterized protein</fullName>
    </submittedName>
</protein>
<evidence type="ECO:0000313" key="2">
    <source>
        <dbReference type="Proteomes" id="UP001189663"/>
    </source>
</evidence>
<dbReference type="Proteomes" id="UP001189663">
    <property type="component" value="Unassembled WGS sequence"/>
</dbReference>
<proteinExistence type="predicted"/>
<sequence length="36" mass="4148">MGVRVMLDRNSEGRVGLHGDECAFRREARQRMSVDL</sequence>
<dbReference type="EMBL" id="CATZAT010000001">
    <property type="protein sequence ID" value="CAJ0775666.1"/>
    <property type="molecule type" value="Genomic_DNA"/>
</dbReference>